<feature type="chain" id="PRO_5045109969" description="Copper amine oxidase" evidence="1">
    <location>
        <begin position="26"/>
        <end position="164"/>
    </location>
</feature>
<proteinExistence type="predicted"/>
<keyword evidence="3" id="KW-1185">Reference proteome</keyword>
<gene>
    <name evidence="2" type="ORF">FKV70_01245</name>
</gene>
<feature type="signal peptide" evidence="1">
    <location>
        <begin position="1"/>
        <end position="25"/>
    </location>
</feature>
<evidence type="ECO:0008006" key="4">
    <source>
        <dbReference type="Google" id="ProtNLM"/>
    </source>
</evidence>
<evidence type="ECO:0000256" key="1">
    <source>
        <dbReference type="SAM" id="SignalP"/>
    </source>
</evidence>
<evidence type="ECO:0000313" key="3">
    <source>
        <dbReference type="Proteomes" id="UP000319219"/>
    </source>
</evidence>
<sequence>MKDKLKGLFVGLIVGMMITGATAMAASGTSVNAVVKKFDVFLEGTKKNTAEGLIYNGNTYISVKDIGTTESRQVTINGNKLYLGKQQKIITENQAITILLDKIKNDATKYNLHVMVEGIEGTKYSLRAYEDFSDHIATYGFYYVDKYTGKVTKYDIVQDKEVEI</sequence>
<dbReference type="Proteomes" id="UP000319219">
    <property type="component" value="Unassembled WGS sequence"/>
</dbReference>
<evidence type="ECO:0000313" key="2">
    <source>
        <dbReference type="EMBL" id="TQS01001.1"/>
    </source>
</evidence>
<accession>A0ABY3B9G6</accession>
<dbReference type="RefSeq" id="WP_142611579.1">
    <property type="nucleotide sequence ID" value="NZ_VIJZ01000001.1"/>
</dbReference>
<reference evidence="2 3" key="1">
    <citation type="submission" date="2019-07" db="EMBL/GenBank/DDBJ databases">
        <title>Paenibacillus ottowii sp. nov. isolated from a fermentation system processing bovine manure.</title>
        <authorList>
            <person name="Velazquez L.F."/>
            <person name="Rajbanshi S."/>
            <person name="Guan S."/>
            <person name="Hinchee M."/>
            <person name="Welsh A."/>
        </authorList>
    </citation>
    <scope>NUCLEOTIDE SEQUENCE [LARGE SCALE GENOMIC DNA]</scope>
    <source>
        <strain evidence="2 3">MS2379</strain>
    </source>
</reference>
<dbReference type="EMBL" id="VIJZ01000001">
    <property type="protein sequence ID" value="TQS01001.1"/>
    <property type="molecule type" value="Genomic_DNA"/>
</dbReference>
<organism evidence="2 3">
    <name type="scientific">Paenibacillus ottowii</name>
    <dbReference type="NCBI Taxonomy" id="2315729"/>
    <lineage>
        <taxon>Bacteria</taxon>
        <taxon>Bacillati</taxon>
        <taxon>Bacillota</taxon>
        <taxon>Bacilli</taxon>
        <taxon>Bacillales</taxon>
        <taxon>Paenibacillaceae</taxon>
        <taxon>Paenibacillus</taxon>
    </lineage>
</organism>
<keyword evidence="1" id="KW-0732">Signal</keyword>
<protein>
    <recommendedName>
        <fullName evidence="4">Copper amine oxidase</fullName>
    </recommendedName>
</protein>
<name>A0ABY3B9G6_9BACL</name>
<comment type="caution">
    <text evidence="2">The sequence shown here is derived from an EMBL/GenBank/DDBJ whole genome shotgun (WGS) entry which is preliminary data.</text>
</comment>